<gene>
    <name evidence="2" type="ORF">L1049_011713</name>
    <name evidence="3" type="ORF">L1049_012215</name>
</gene>
<sequence length="114" mass="11912">MVAVRFGDLMEEEDLFGFGNTLRHIARRHRLLFPVRQRSVDSSFSPTQMAEAEAGLAGPANSVETVSSWPVDGGVALSGGGGGEDGDIGVSGRASEDADTLMSEIRVSGSLSTN</sequence>
<evidence type="ECO:0000313" key="3">
    <source>
        <dbReference type="EMBL" id="KAK9283957.1"/>
    </source>
</evidence>
<evidence type="ECO:0000256" key="1">
    <source>
        <dbReference type="SAM" id="MobiDB-lite"/>
    </source>
</evidence>
<dbReference type="AlphaFoldDB" id="A0AAP0WYM8"/>
<dbReference type="Proteomes" id="UP001415857">
    <property type="component" value="Unassembled WGS sequence"/>
</dbReference>
<evidence type="ECO:0000313" key="4">
    <source>
        <dbReference type="Proteomes" id="UP001415857"/>
    </source>
</evidence>
<protein>
    <submittedName>
        <fullName evidence="3">Uncharacterized protein</fullName>
    </submittedName>
</protein>
<feature type="region of interest" description="Disordered" evidence="1">
    <location>
        <begin position="44"/>
        <end position="63"/>
    </location>
</feature>
<dbReference type="EMBL" id="JBBPBK010000006">
    <property type="protein sequence ID" value="KAK9283468.1"/>
    <property type="molecule type" value="Genomic_DNA"/>
</dbReference>
<organism evidence="3 4">
    <name type="scientific">Liquidambar formosana</name>
    <name type="common">Formosan gum</name>
    <dbReference type="NCBI Taxonomy" id="63359"/>
    <lineage>
        <taxon>Eukaryota</taxon>
        <taxon>Viridiplantae</taxon>
        <taxon>Streptophyta</taxon>
        <taxon>Embryophyta</taxon>
        <taxon>Tracheophyta</taxon>
        <taxon>Spermatophyta</taxon>
        <taxon>Magnoliopsida</taxon>
        <taxon>eudicotyledons</taxon>
        <taxon>Gunneridae</taxon>
        <taxon>Pentapetalae</taxon>
        <taxon>Saxifragales</taxon>
        <taxon>Altingiaceae</taxon>
        <taxon>Liquidambar</taxon>
    </lineage>
</organism>
<evidence type="ECO:0000313" key="2">
    <source>
        <dbReference type="EMBL" id="KAK9283468.1"/>
    </source>
</evidence>
<reference evidence="3" key="2">
    <citation type="submission" date="2024-04" db="EMBL/GenBank/DDBJ databases">
        <authorList>
            <person name="Xu W."/>
            <person name="Ren C."/>
        </authorList>
    </citation>
    <scope>NUCLEOTIDE SEQUENCE</scope>
    <source>
        <strain evidence="3">Hangzhou</strain>
        <tissue evidence="3">Leaves</tissue>
    </source>
</reference>
<dbReference type="EMBL" id="JBBPBK010000006">
    <property type="protein sequence ID" value="KAK9283957.1"/>
    <property type="molecule type" value="Genomic_DNA"/>
</dbReference>
<accession>A0AAP0WYM8</accession>
<comment type="caution">
    <text evidence="3">The sequence shown here is derived from an EMBL/GenBank/DDBJ whole genome shotgun (WGS) entry which is preliminary data.</text>
</comment>
<feature type="region of interest" description="Disordered" evidence="1">
    <location>
        <begin position="68"/>
        <end position="114"/>
    </location>
</feature>
<keyword evidence="4" id="KW-1185">Reference proteome</keyword>
<name>A0AAP0WYM8_LIQFO</name>
<reference evidence="3 4" key="1">
    <citation type="journal article" date="2024" name="Plant J.">
        <title>Genome sequences and population genomics reveal climatic adaptation and genomic divergence between two closely related sweetgum species.</title>
        <authorList>
            <person name="Xu W.Q."/>
            <person name="Ren C.Q."/>
            <person name="Zhang X.Y."/>
            <person name="Comes H.P."/>
            <person name="Liu X.H."/>
            <person name="Li Y.G."/>
            <person name="Kettle C.J."/>
            <person name="Jalonen R."/>
            <person name="Gaisberger H."/>
            <person name="Ma Y.Z."/>
            <person name="Qiu Y.X."/>
        </authorList>
    </citation>
    <scope>NUCLEOTIDE SEQUENCE [LARGE SCALE GENOMIC DNA]</scope>
    <source>
        <strain evidence="3">Hangzhou</strain>
    </source>
</reference>
<proteinExistence type="predicted"/>